<dbReference type="GO" id="GO:0003677">
    <property type="term" value="F:DNA binding"/>
    <property type="evidence" value="ECO:0007669"/>
    <property type="project" value="UniProtKB-KW"/>
</dbReference>
<dbReference type="Pfam" id="PF00126">
    <property type="entry name" value="HTH_1"/>
    <property type="match status" value="1"/>
</dbReference>
<sequence length="309" mass="33596">MHLTNLNLRQLEYFVAIADAGSIALAATHLHVSQSAVAATLTALERALDVQLCTRRRSHGITLTSSGRLLRERARELLHETADIEQEVSGRRAPLSGTVVVGCGEELAPTVLPPILQDLAVVHPALTIEVEIALEESFWPRVATGEVDLAVSLDHRLPAELTSVRLKPMPVQVVLPRAHPLAAKERVEMRDLADEDFIMLTTEPGATHAYSMFNRAGIKPRIAFRSPTFELARSLVGRGLGYTIHIQQPAGDTSYEGCPLAVRPLETGLPLEYVTVAWSARIRPSPRTQAVIDAARRAWPEGGTGTGTL</sequence>
<dbReference type="Pfam" id="PF03466">
    <property type="entry name" value="LysR_substrate"/>
    <property type="match status" value="1"/>
</dbReference>
<organism evidence="6 7">
    <name type="scientific">Herbiconiux oxytropis</name>
    <dbReference type="NCBI Taxonomy" id="2970915"/>
    <lineage>
        <taxon>Bacteria</taxon>
        <taxon>Bacillati</taxon>
        <taxon>Actinomycetota</taxon>
        <taxon>Actinomycetes</taxon>
        <taxon>Micrococcales</taxon>
        <taxon>Microbacteriaceae</taxon>
        <taxon>Herbiconiux</taxon>
    </lineage>
</organism>
<dbReference type="AlphaFoldDB" id="A0AA41XIU1"/>
<dbReference type="PROSITE" id="PS50931">
    <property type="entry name" value="HTH_LYSR"/>
    <property type="match status" value="1"/>
</dbReference>
<keyword evidence="4" id="KW-0804">Transcription</keyword>
<keyword evidence="2" id="KW-0805">Transcription regulation</keyword>
<dbReference type="GO" id="GO:0005829">
    <property type="term" value="C:cytosol"/>
    <property type="evidence" value="ECO:0007669"/>
    <property type="project" value="TreeGrafter"/>
</dbReference>
<dbReference type="RefSeq" id="WP_259530516.1">
    <property type="nucleotide sequence ID" value="NZ_JANLCK010000011.1"/>
</dbReference>
<evidence type="ECO:0000259" key="5">
    <source>
        <dbReference type="PROSITE" id="PS50931"/>
    </source>
</evidence>
<protein>
    <submittedName>
        <fullName evidence="6">LysR family transcriptional regulator</fullName>
    </submittedName>
</protein>
<name>A0AA41XIU1_9MICO</name>
<dbReference type="SUPFAM" id="SSF46785">
    <property type="entry name" value="Winged helix' DNA-binding domain"/>
    <property type="match status" value="1"/>
</dbReference>
<evidence type="ECO:0000256" key="1">
    <source>
        <dbReference type="ARBA" id="ARBA00009437"/>
    </source>
</evidence>
<comment type="similarity">
    <text evidence="1">Belongs to the LysR transcriptional regulatory family.</text>
</comment>
<evidence type="ECO:0000256" key="4">
    <source>
        <dbReference type="ARBA" id="ARBA00023163"/>
    </source>
</evidence>
<evidence type="ECO:0000256" key="2">
    <source>
        <dbReference type="ARBA" id="ARBA00023015"/>
    </source>
</evidence>
<keyword evidence="7" id="KW-1185">Reference proteome</keyword>
<proteinExistence type="inferred from homology"/>
<dbReference type="InterPro" id="IPR036388">
    <property type="entry name" value="WH-like_DNA-bd_sf"/>
</dbReference>
<dbReference type="SUPFAM" id="SSF53850">
    <property type="entry name" value="Periplasmic binding protein-like II"/>
    <property type="match status" value="1"/>
</dbReference>
<dbReference type="InterPro" id="IPR050950">
    <property type="entry name" value="HTH-type_LysR_regulators"/>
</dbReference>
<dbReference type="PANTHER" id="PTHR30419">
    <property type="entry name" value="HTH-TYPE TRANSCRIPTIONAL REGULATOR YBHD"/>
    <property type="match status" value="1"/>
</dbReference>
<feature type="domain" description="HTH lysR-type" evidence="5">
    <location>
        <begin position="6"/>
        <end position="64"/>
    </location>
</feature>
<evidence type="ECO:0000256" key="3">
    <source>
        <dbReference type="ARBA" id="ARBA00023125"/>
    </source>
</evidence>
<dbReference type="Proteomes" id="UP001165587">
    <property type="component" value="Unassembled WGS sequence"/>
</dbReference>
<comment type="caution">
    <text evidence="6">The sequence shown here is derived from an EMBL/GenBank/DDBJ whole genome shotgun (WGS) entry which is preliminary data.</text>
</comment>
<dbReference type="InterPro" id="IPR036390">
    <property type="entry name" value="WH_DNA-bd_sf"/>
</dbReference>
<dbReference type="FunFam" id="1.10.10.10:FF:000001">
    <property type="entry name" value="LysR family transcriptional regulator"/>
    <property type="match status" value="1"/>
</dbReference>
<dbReference type="Gene3D" id="1.10.10.10">
    <property type="entry name" value="Winged helix-like DNA-binding domain superfamily/Winged helix DNA-binding domain"/>
    <property type="match status" value="1"/>
</dbReference>
<dbReference type="Gene3D" id="3.40.190.10">
    <property type="entry name" value="Periplasmic binding protein-like II"/>
    <property type="match status" value="2"/>
</dbReference>
<evidence type="ECO:0000313" key="7">
    <source>
        <dbReference type="Proteomes" id="UP001165587"/>
    </source>
</evidence>
<evidence type="ECO:0000313" key="6">
    <source>
        <dbReference type="EMBL" id="MCS5727528.1"/>
    </source>
</evidence>
<gene>
    <name evidence="6" type="ORF">N1028_16660</name>
</gene>
<dbReference type="InterPro" id="IPR000847">
    <property type="entry name" value="LysR_HTH_N"/>
</dbReference>
<reference evidence="6" key="1">
    <citation type="submission" date="2022-08" db="EMBL/GenBank/DDBJ databases">
        <authorList>
            <person name="Deng Y."/>
            <person name="Han X.-F."/>
            <person name="Zhang Y.-Q."/>
        </authorList>
    </citation>
    <scope>NUCLEOTIDE SEQUENCE</scope>
    <source>
        <strain evidence="6">CPCC 203407</strain>
    </source>
</reference>
<dbReference type="InterPro" id="IPR005119">
    <property type="entry name" value="LysR_subst-bd"/>
</dbReference>
<dbReference type="GO" id="GO:0003700">
    <property type="term" value="F:DNA-binding transcription factor activity"/>
    <property type="evidence" value="ECO:0007669"/>
    <property type="project" value="InterPro"/>
</dbReference>
<accession>A0AA41XIU1</accession>
<dbReference type="EMBL" id="JANLCK010000011">
    <property type="protein sequence ID" value="MCS5727528.1"/>
    <property type="molecule type" value="Genomic_DNA"/>
</dbReference>
<keyword evidence="3" id="KW-0238">DNA-binding</keyword>